<protein>
    <recommendedName>
        <fullName evidence="6">Protein kinase domain-containing protein</fullName>
    </recommendedName>
</protein>
<dbReference type="SUPFAM" id="SSF56112">
    <property type="entry name" value="Protein kinase-like (PK-like)"/>
    <property type="match status" value="1"/>
</dbReference>
<keyword evidence="2" id="KW-0677">Repeat</keyword>
<dbReference type="Gene3D" id="1.10.510.10">
    <property type="entry name" value="Transferase(Phosphotransferase) domain 1"/>
    <property type="match status" value="1"/>
</dbReference>
<dbReference type="GO" id="GO:0005737">
    <property type="term" value="C:cytoplasm"/>
    <property type="evidence" value="ECO:0007669"/>
    <property type="project" value="TreeGrafter"/>
</dbReference>
<reference evidence="4" key="2">
    <citation type="submission" date="2023-05" db="EMBL/GenBank/DDBJ databases">
        <authorList>
            <consortium name="Lawrence Berkeley National Laboratory"/>
            <person name="Steindorff A."/>
            <person name="Hensen N."/>
            <person name="Bonometti L."/>
            <person name="Westerberg I."/>
            <person name="Brannstrom I.O."/>
            <person name="Guillou S."/>
            <person name="Cros-Aarteil S."/>
            <person name="Calhoun S."/>
            <person name="Haridas S."/>
            <person name="Kuo A."/>
            <person name="Mondo S."/>
            <person name="Pangilinan J."/>
            <person name="Riley R."/>
            <person name="Labutti K."/>
            <person name="Andreopoulos B."/>
            <person name="Lipzen A."/>
            <person name="Chen C."/>
            <person name="Yanf M."/>
            <person name="Daum C."/>
            <person name="Ng V."/>
            <person name="Clum A."/>
            <person name="Ohm R."/>
            <person name="Martin F."/>
            <person name="Silar P."/>
            <person name="Natvig D."/>
            <person name="Lalanne C."/>
            <person name="Gautier V."/>
            <person name="Ament-Velasquez S.L."/>
            <person name="Kruys A."/>
            <person name="Hutchinson M.I."/>
            <person name="Powell A.J."/>
            <person name="Barry K."/>
            <person name="Miller A.N."/>
            <person name="Grigoriev I.V."/>
            <person name="Debuchy R."/>
            <person name="Gladieux P."/>
            <person name="Thoren M.H."/>
            <person name="Johannesson H."/>
        </authorList>
    </citation>
    <scope>NUCLEOTIDE SEQUENCE</scope>
    <source>
        <strain evidence="4">CBS 359.72</strain>
    </source>
</reference>
<dbReference type="PANTHER" id="PTHR48051:SF1">
    <property type="entry name" value="RAS SUPPRESSOR PROTEIN 1"/>
    <property type="match status" value="1"/>
</dbReference>
<dbReference type="InterPro" id="IPR011009">
    <property type="entry name" value="Kinase-like_dom_sf"/>
</dbReference>
<dbReference type="PANTHER" id="PTHR48051">
    <property type="match status" value="1"/>
</dbReference>
<dbReference type="Proteomes" id="UP001303647">
    <property type="component" value="Unassembled WGS sequence"/>
</dbReference>
<gene>
    <name evidence="4" type="ORF">C7999DRAFT_34795</name>
</gene>
<keyword evidence="1" id="KW-0433">Leucine-rich repeat</keyword>
<dbReference type="Gene3D" id="3.80.10.10">
    <property type="entry name" value="Ribonuclease Inhibitor"/>
    <property type="match status" value="1"/>
</dbReference>
<evidence type="ECO:0000256" key="2">
    <source>
        <dbReference type="ARBA" id="ARBA00022737"/>
    </source>
</evidence>
<dbReference type="InterPro" id="IPR001611">
    <property type="entry name" value="Leu-rich_rpt"/>
</dbReference>
<proteinExistence type="predicted"/>
<dbReference type="SUPFAM" id="SSF52058">
    <property type="entry name" value="L domain-like"/>
    <property type="match status" value="1"/>
</dbReference>
<feature type="compositionally biased region" description="Acidic residues" evidence="3">
    <location>
        <begin position="434"/>
        <end position="446"/>
    </location>
</feature>
<comment type="caution">
    <text evidence="4">The sequence shown here is derived from an EMBL/GenBank/DDBJ whole genome shotgun (WGS) entry which is preliminary data.</text>
</comment>
<feature type="region of interest" description="Disordered" evidence="3">
    <location>
        <begin position="427"/>
        <end position="448"/>
    </location>
</feature>
<dbReference type="PROSITE" id="PS51450">
    <property type="entry name" value="LRR"/>
    <property type="match status" value="1"/>
</dbReference>
<name>A0AAN7CPG1_9PEZI</name>
<organism evidence="4 5">
    <name type="scientific">Corynascus novoguineensis</name>
    <dbReference type="NCBI Taxonomy" id="1126955"/>
    <lineage>
        <taxon>Eukaryota</taxon>
        <taxon>Fungi</taxon>
        <taxon>Dikarya</taxon>
        <taxon>Ascomycota</taxon>
        <taxon>Pezizomycotina</taxon>
        <taxon>Sordariomycetes</taxon>
        <taxon>Sordariomycetidae</taxon>
        <taxon>Sordariales</taxon>
        <taxon>Chaetomiaceae</taxon>
        <taxon>Corynascus</taxon>
    </lineage>
</organism>
<keyword evidence="5" id="KW-1185">Reference proteome</keyword>
<sequence length="492" mass="52451">MHDLETLKSGGYRGAGLTQLRLACPLTSFPEEILELGDTLEQLDLSGTGLSSLPTNLGSALPKLKSAVFSNCTFKVFPRVLASCANLETVVFRNNGMEKIPEDAFPPHLRCLVLTGNCLTSVPSSISRCDGLEQCLLVGNQLRDLPPEMADCKKLSTLRLSSNNISTLPSWLYTLPDLRFLSFANNPCASPATNGIHTPRGLASIAWSDLEIQQSLDADTSQGLWHQSPHYAEDVAIKLFRDPIDGTDDDGFAADEMSAYLAAGAHESLVTILGQIHGHPDEDDATTREEGEGKTTLQGGIVTQLLLDSYIPLSTFTTPSTTTTEEGATDNDAAPSLDTKTALQMLTGIASCLAHLHSRGIAHGSVRPETVFASAADAHALLTHFRAATRYGGGCSAAAQADEIEKVEVLAFGRVIDFVLGVVDRQSAGGGGGGDDEKEGQGEEVETGLRGLRDRCVAAEVTERPGFEEVVEVLEGMMGWRGMMRIPDVVPA</sequence>
<evidence type="ECO:0000256" key="1">
    <source>
        <dbReference type="ARBA" id="ARBA00022614"/>
    </source>
</evidence>
<reference evidence="4" key="1">
    <citation type="journal article" date="2023" name="Mol. Phylogenet. Evol.">
        <title>Genome-scale phylogeny and comparative genomics of the fungal order Sordariales.</title>
        <authorList>
            <person name="Hensen N."/>
            <person name="Bonometti L."/>
            <person name="Westerberg I."/>
            <person name="Brannstrom I.O."/>
            <person name="Guillou S."/>
            <person name="Cros-Aarteil S."/>
            <person name="Calhoun S."/>
            <person name="Haridas S."/>
            <person name="Kuo A."/>
            <person name="Mondo S."/>
            <person name="Pangilinan J."/>
            <person name="Riley R."/>
            <person name="LaButti K."/>
            <person name="Andreopoulos B."/>
            <person name="Lipzen A."/>
            <person name="Chen C."/>
            <person name="Yan M."/>
            <person name="Daum C."/>
            <person name="Ng V."/>
            <person name="Clum A."/>
            <person name="Steindorff A."/>
            <person name="Ohm R.A."/>
            <person name="Martin F."/>
            <person name="Silar P."/>
            <person name="Natvig D.O."/>
            <person name="Lalanne C."/>
            <person name="Gautier V."/>
            <person name="Ament-Velasquez S.L."/>
            <person name="Kruys A."/>
            <person name="Hutchinson M.I."/>
            <person name="Powell A.J."/>
            <person name="Barry K."/>
            <person name="Miller A.N."/>
            <person name="Grigoriev I.V."/>
            <person name="Debuchy R."/>
            <person name="Gladieux P."/>
            <person name="Hiltunen Thoren M."/>
            <person name="Johannesson H."/>
        </authorList>
    </citation>
    <scope>NUCLEOTIDE SEQUENCE</scope>
    <source>
        <strain evidence="4">CBS 359.72</strain>
    </source>
</reference>
<dbReference type="AlphaFoldDB" id="A0AAN7CPG1"/>
<evidence type="ECO:0000313" key="5">
    <source>
        <dbReference type="Proteomes" id="UP001303647"/>
    </source>
</evidence>
<dbReference type="Pfam" id="PF00560">
    <property type="entry name" value="LRR_1"/>
    <property type="match status" value="1"/>
</dbReference>
<dbReference type="InterPro" id="IPR032675">
    <property type="entry name" value="LRR_dom_sf"/>
</dbReference>
<dbReference type="InterPro" id="IPR050216">
    <property type="entry name" value="LRR_domain-containing"/>
</dbReference>
<dbReference type="EMBL" id="MU857721">
    <property type="protein sequence ID" value="KAK4244867.1"/>
    <property type="molecule type" value="Genomic_DNA"/>
</dbReference>
<evidence type="ECO:0000313" key="4">
    <source>
        <dbReference type="EMBL" id="KAK4244867.1"/>
    </source>
</evidence>
<accession>A0AAN7CPG1</accession>
<evidence type="ECO:0008006" key="6">
    <source>
        <dbReference type="Google" id="ProtNLM"/>
    </source>
</evidence>
<evidence type="ECO:0000256" key="3">
    <source>
        <dbReference type="SAM" id="MobiDB-lite"/>
    </source>
</evidence>